<dbReference type="EMBL" id="MGHF01000037">
    <property type="protein sequence ID" value="OGM61504.1"/>
    <property type="molecule type" value="Genomic_DNA"/>
</dbReference>
<keyword evidence="1" id="KW-0175">Coiled coil</keyword>
<protein>
    <submittedName>
        <fullName evidence="2">Uncharacterized protein</fullName>
    </submittedName>
</protein>
<evidence type="ECO:0000256" key="1">
    <source>
        <dbReference type="SAM" id="Coils"/>
    </source>
</evidence>
<proteinExistence type="predicted"/>
<dbReference type="STRING" id="1802519.A2961_04115"/>
<evidence type="ECO:0000313" key="3">
    <source>
        <dbReference type="Proteomes" id="UP000177082"/>
    </source>
</evidence>
<feature type="coiled-coil region" evidence="1">
    <location>
        <begin position="74"/>
        <end position="101"/>
    </location>
</feature>
<organism evidence="2 3">
    <name type="scientific">Candidatus Woesebacteria bacterium RIFCSPLOWO2_01_FULL_39_21</name>
    <dbReference type="NCBI Taxonomy" id="1802519"/>
    <lineage>
        <taxon>Bacteria</taxon>
        <taxon>Candidatus Woeseibacteriota</taxon>
    </lineage>
</organism>
<gene>
    <name evidence="2" type="ORF">A2961_04115</name>
</gene>
<name>A0A1F8BBR8_9BACT</name>
<comment type="caution">
    <text evidence="2">The sequence shown here is derived from an EMBL/GenBank/DDBJ whole genome shotgun (WGS) entry which is preliminary data.</text>
</comment>
<dbReference type="AlphaFoldDB" id="A0A1F8BBR8"/>
<reference evidence="2 3" key="1">
    <citation type="journal article" date="2016" name="Nat. Commun.">
        <title>Thousands of microbial genomes shed light on interconnected biogeochemical processes in an aquifer system.</title>
        <authorList>
            <person name="Anantharaman K."/>
            <person name="Brown C.T."/>
            <person name="Hug L.A."/>
            <person name="Sharon I."/>
            <person name="Castelle C.J."/>
            <person name="Probst A.J."/>
            <person name="Thomas B.C."/>
            <person name="Singh A."/>
            <person name="Wilkins M.J."/>
            <person name="Karaoz U."/>
            <person name="Brodie E.L."/>
            <person name="Williams K.H."/>
            <person name="Hubbard S.S."/>
            <person name="Banfield J.F."/>
        </authorList>
    </citation>
    <scope>NUCLEOTIDE SEQUENCE [LARGE SCALE GENOMIC DNA]</scope>
</reference>
<dbReference type="Proteomes" id="UP000177082">
    <property type="component" value="Unassembled WGS sequence"/>
</dbReference>
<accession>A0A1F8BBR8</accession>
<sequence length="106" mass="12012">MKINSYKLLVTVLVAWAVLSSVLLLNLWKRNQKLERITALLVKSLIVSQQLANNASNAYTTFGDCVTNPNTCNAQDTQLKLRKLNEDKEKINLQILKIQDELGELK</sequence>
<evidence type="ECO:0000313" key="2">
    <source>
        <dbReference type="EMBL" id="OGM61504.1"/>
    </source>
</evidence>